<evidence type="ECO:0000313" key="3">
    <source>
        <dbReference type="WBParaSite" id="PSAMB.scaffold551size62451.g7006.t1"/>
    </source>
</evidence>
<name>A0A914WWJ9_9BILA</name>
<reference evidence="3" key="1">
    <citation type="submission" date="2022-11" db="UniProtKB">
        <authorList>
            <consortium name="WormBaseParasite"/>
        </authorList>
    </citation>
    <scope>IDENTIFICATION</scope>
</reference>
<evidence type="ECO:0000313" key="2">
    <source>
        <dbReference type="Proteomes" id="UP000887566"/>
    </source>
</evidence>
<dbReference type="WBParaSite" id="PSAMB.scaffold551size62451.g7006.t1">
    <property type="protein sequence ID" value="PSAMB.scaffold551size62451.g7006.t1"/>
    <property type="gene ID" value="PSAMB.scaffold551size62451.g7006"/>
</dbReference>
<keyword evidence="1" id="KW-0472">Membrane</keyword>
<proteinExistence type="predicted"/>
<keyword evidence="1" id="KW-1133">Transmembrane helix</keyword>
<organism evidence="2 3">
    <name type="scientific">Plectus sambesii</name>
    <dbReference type="NCBI Taxonomy" id="2011161"/>
    <lineage>
        <taxon>Eukaryota</taxon>
        <taxon>Metazoa</taxon>
        <taxon>Ecdysozoa</taxon>
        <taxon>Nematoda</taxon>
        <taxon>Chromadorea</taxon>
        <taxon>Plectida</taxon>
        <taxon>Plectina</taxon>
        <taxon>Plectoidea</taxon>
        <taxon>Plectidae</taxon>
        <taxon>Plectus</taxon>
    </lineage>
</organism>
<sequence length="110" mass="12425">MNALVFYEVLIYFFVVIFALAGLIMLWNCCLQCCTSEDDLWAAADGDGEKKAVETETVSKWQLNDLSLEEFTLIAIPDVRSCGVQTSGTLERSFVARHPPRRPMFRSTQV</sequence>
<dbReference type="AlphaFoldDB" id="A0A914WWJ9"/>
<evidence type="ECO:0000256" key="1">
    <source>
        <dbReference type="SAM" id="Phobius"/>
    </source>
</evidence>
<keyword evidence="1" id="KW-0812">Transmembrane</keyword>
<keyword evidence="2" id="KW-1185">Reference proteome</keyword>
<dbReference type="Proteomes" id="UP000887566">
    <property type="component" value="Unplaced"/>
</dbReference>
<feature type="transmembrane region" description="Helical" evidence="1">
    <location>
        <begin position="9"/>
        <end position="27"/>
    </location>
</feature>
<accession>A0A914WWJ9</accession>
<protein>
    <submittedName>
        <fullName evidence="3">Uncharacterized protein</fullName>
    </submittedName>
</protein>